<dbReference type="RefSeq" id="WP_093111603.1">
    <property type="nucleotide sequence ID" value="NZ_FNGG01000001.1"/>
</dbReference>
<name>A0A1H5J525_9FLAO</name>
<keyword evidence="3" id="KW-1185">Reference proteome</keyword>
<evidence type="ECO:0000313" key="2">
    <source>
        <dbReference type="EMBL" id="SEE47530.1"/>
    </source>
</evidence>
<sequence>MKYFLITFLLLSFSGRSQKATTRTIDAGDIESIVLNSEEIYKVSISTVPGNVISISSKTEGEYFNNISLDEKVRDNTLYLESRFRKILQSGFDKLSAHKVFAMELELKIPENMRVEIRSNVASVFMEGDYDEVLIQLKSGSAYLEDFQGDAVINTYNGNIEVETQNTLVEAESRHGAVAVPDSVVGNYSLKLMSINGNIKVRETK</sequence>
<dbReference type="AlphaFoldDB" id="A0A1H5J525"/>
<evidence type="ECO:0008006" key="4">
    <source>
        <dbReference type="Google" id="ProtNLM"/>
    </source>
</evidence>
<feature type="signal peptide" evidence="1">
    <location>
        <begin position="1"/>
        <end position="19"/>
    </location>
</feature>
<dbReference type="EMBL" id="FNUG01000001">
    <property type="protein sequence ID" value="SEE47530.1"/>
    <property type="molecule type" value="Genomic_DNA"/>
</dbReference>
<keyword evidence="1" id="KW-0732">Signal</keyword>
<organism evidence="2 3">
    <name type="scientific">Salinimicrobium catena</name>
    <dbReference type="NCBI Taxonomy" id="390640"/>
    <lineage>
        <taxon>Bacteria</taxon>
        <taxon>Pseudomonadati</taxon>
        <taxon>Bacteroidota</taxon>
        <taxon>Flavobacteriia</taxon>
        <taxon>Flavobacteriales</taxon>
        <taxon>Flavobacteriaceae</taxon>
        <taxon>Salinimicrobium</taxon>
    </lineage>
</organism>
<evidence type="ECO:0000313" key="3">
    <source>
        <dbReference type="Proteomes" id="UP000199448"/>
    </source>
</evidence>
<evidence type="ECO:0000256" key="1">
    <source>
        <dbReference type="SAM" id="SignalP"/>
    </source>
</evidence>
<protein>
    <recommendedName>
        <fullName evidence="4">Adhesin domain-containing protein</fullName>
    </recommendedName>
</protein>
<dbReference type="OrthoDB" id="1144071at2"/>
<dbReference type="Proteomes" id="UP000199448">
    <property type="component" value="Unassembled WGS sequence"/>
</dbReference>
<dbReference type="STRING" id="390640.SAMN04488034_101628"/>
<gene>
    <name evidence="2" type="ORF">SAMN04488034_101628</name>
</gene>
<proteinExistence type="predicted"/>
<feature type="chain" id="PRO_5011473819" description="Adhesin domain-containing protein" evidence="1">
    <location>
        <begin position="20"/>
        <end position="205"/>
    </location>
</feature>
<reference evidence="2 3" key="1">
    <citation type="submission" date="2016-10" db="EMBL/GenBank/DDBJ databases">
        <authorList>
            <person name="de Groot N.N."/>
        </authorList>
    </citation>
    <scope>NUCLEOTIDE SEQUENCE [LARGE SCALE GENOMIC DNA]</scope>
    <source>
        <strain evidence="2 3">DSM 23553</strain>
    </source>
</reference>
<accession>A0A1H5J525</accession>